<dbReference type="InterPro" id="IPR006212">
    <property type="entry name" value="Furin_repeat"/>
</dbReference>
<dbReference type="SUPFAM" id="SSF82895">
    <property type="entry name" value="TSP-1 type 1 repeat"/>
    <property type="match status" value="1"/>
</dbReference>
<keyword evidence="13" id="KW-1185">Reference proteome</keyword>
<evidence type="ECO:0000256" key="1">
    <source>
        <dbReference type="ARBA" id="ARBA00004613"/>
    </source>
</evidence>
<feature type="domain" description="R-spondin Fu-CRD" evidence="11">
    <location>
        <begin position="1"/>
        <end position="73"/>
    </location>
</feature>
<evidence type="ECO:0000256" key="7">
    <source>
        <dbReference type="ARBA" id="ARBA00022729"/>
    </source>
</evidence>
<feature type="compositionally biased region" description="Low complexity" evidence="10">
    <location>
        <begin position="372"/>
        <end position="390"/>
    </location>
</feature>
<feature type="compositionally biased region" description="Polar residues" evidence="10">
    <location>
        <begin position="155"/>
        <end position="169"/>
    </location>
</feature>
<feature type="region of interest" description="Disordered" evidence="10">
    <location>
        <begin position="362"/>
        <end position="426"/>
    </location>
</feature>
<evidence type="ECO:0000256" key="5">
    <source>
        <dbReference type="ARBA" id="ARBA00022674"/>
    </source>
</evidence>
<keyword evidence="6" id="KW-0879">Wnt signaling pathway</keyword>
<dbReference type="InterPro" id="IPR051514">
    <property type="entry name" value="R-spondin"/>
</dbReference>
<keyword evidence="3" id="KW-0964">Secreted</keyword>
<dbReference type="PROSITE" id="PS50092">
    <property type="entry name" value="TSP1"/>
    <property type="match status" value="1"/>
</dbReference>
<keyword evidence="4" id="KW-0716">Sensory transduction</keyword>
<evidence type="ECO:0000256" key="4">
    <source>
        <dbReference type="ARBA" id="ARBA00022606"/>
    </source>
</evidence>
<sequence length="426" mass="44443">MRQTGVCLSSCPSGYYGTRSPDINKCTKCKADCDACFNRNFCTKCKAGFYVHMGRCLDTCPDEYEPKEQHMECTAIVHCEVGEWSLWSPCSKRGKTCGFKRGEESRTRETLRIPSASGDTCPATKEKRKCVVQRRRCRKGGGKLWRGAPGHRCGSGSSTSPSYPVTGSSPEDAKQRATPGDSKQQVGAASSPSMVVEVEPAVIHPLLMEVVEACSLLATEVGAACSLLAREVRAACSLPLLQETGVALPHLRGTGAALPLIPERWCLFSARLCREDSAQGVVLALWRQLLVLFPACGGGGTSRHSPSAGGGRNSRHSSTVLIMGCGPGGSPLLGCGHSASSLLGCGRLCSCPSGCGCETSRHSPSAGGDGSNGSSPSDAGNGSDGSSPSGTTDVNALRPPKTSTVNGNFEVAQRRPKAGSVSVKGV</sequence>
<dbReference type="PANTHER" id="PTHR46987">
    <property type="entry name" value="NEUROHYPOPHYSIAL HORMONES, N-TERMINAL DOMAIN CONTAINING PROTEIN"/>
    <property type="match status" value="1"/>
</dbReference>
<dbReference type="SMART" id="SM00261">
    <property type="entry name" value="FU"/>
    <property type="match status" value="1"/>
</dbReference>
<comment type="subcellular location">
    <subcellularLocation>
        <location evidence="1">Secreted</location>
    </subcellularLocation>
</comment>
<proteinExistence type="inferred from homology"/>
<feature type="non-terminal residue" evidence="12">
    <location>
        <position position="426"/>
    </location>
</feature>
<evidence type="ECO:0000256" key="6">
    <source>
        <dbReference type="ARBA" id="ARBA00022687"/>
    </source>
</evidence>
<feature type="non-terminal residue" evidence="12">
    <location>
        <position position="1"/>
    </location>
</feature>
<keyword evidence="7" id="KW-0732">Signal</keyword>
<dbReference type="Proteomes" id="UP001166093">
    <property type="component" value="Unassembled WGS sequence"/>
</dbReference>
<evidence type="ECO:0000313" key="12">
    <source>
        <dbReference type="EMBL" id="MBN3272761.1"/>
    </source>
</evidence>
<comment type="caution">
    <text evidence="12">The sequence shown here is derived from an EMBL/GenBank/DDBJ whole genome shotgun (WGS) entry which is preliminary data.</text>
</comment>
<organism evidence="12 13">
    <name type="scientific">Polyodon spathula</name>
    <name type="common">North American paddlefish</name>
    <name type="synonym">Squalus spathula</name>
    <dbReference type="NCBI Taxonomy" id="7913"/>
    <lineage>
        <taxon>Eukaryota</taxon>
        <taxon>Metazoa</taxon>
        <taxon>Chordata</taxon>
        <taxon>Craniata</taxon>
        <taxon>Vertebrata</taxon>
        <taxon>Euteleostomi</taxon>
        <taxon>Actinopterygii</taxon>
        <taxon>Chondrostei</taxon>
        <taxon>Acipenseriformes</taxon>
        <taxon>Polyodontidae</taxon>
        <taxon>Polyodon</taxon>
    </lineage>
</organism>
<evidence type="ECO:0000313" key="13">
    <source>
        <dbReference type="Proteomes" id="UP001166093"/>
    </source>
</evidence>
<gene>
    <name evidence="12" type="primary">Rspo3_0</name>
    <name evidence="12" type="ORF">GTO93_0003824</name>
</gene>
<feature type="region of interest" description="Disordered" evidence="10">
    <location>
        <begin position="140"/>
        <end position="191"/>
    </location>
</feature>
<evidence type="ECO:0000256" key="3">
    <source>
        <dbReference type="ARBA" id="ARBA00022525"/>
    </source>
</evidence>
<evidence type="ECO:0000256" key="2">
    <source>
        <dbReference type="ARBA" id="ARBA00007308"/>
    </source>
</evidence>
<evidence type="ECO:0000256" key="8">
    <source>
        <dbReference type="ARBA" id="ARBA00023157"/>
    </source>
</evidence>
<reference evidence="12" key="1">
    <citation type="journal article" date="2021" name="Cell">
        <title>Tracing the genetic footprints of vertebrate landing in non-teleost ray-finned fishes.</title>
        <authorList>
            <person name="Bi X."/>
            <person name="Wang K."/>
            <person name="Yang L."/>
            <person name="Pan H."/>
            <person name="Jiang H."/>
            <person name="Wei Q."/>
            <person name="Fang M."/>
            <person name="Yu H."/>
            <person name="Zhu C."/>
            <person name="Cai Y."/>
            <person name="He Y."/>
            <person name="Gan X."/>
            <person name="Zeng H."/>
            <person name="Yu D."/>
            <person name="Zhu Y."/>
            <person name="Jiang H."/>
            <person name="Qiu Q."/>
            <person name="Yang H."/>
            <person name="Zhang Y.E."/>
            <person name="Wang W."/>
            <person name="Zhu M."/>
            <person name="He S."/>
            <person name="Zhang G."/>
        </authorList>
    </citation>
    <scope>NUCLEOTIDE SEQUENCE</scope>
    <source>
        <strain evidence="12">Pddl_001</strain>
    </source>
</reference>
<dbReference type="CDD" id="cd00064">
    <property type="entry name" value="FU"/>
    <property type="match status" value="1"/>
</dbReference>
<dbReference type="SMART" id="SM00209">
    <property type="entry name" value="TSP1"/>
    <property type="match status" value="1"/>
</dbReference>
<dbReference type="InterPro" id="IPR000884">
    <property type="entry name" value="TSP1_rpt"/>
</dbReference>
<evidence type="ECO:0000256" key="9">
    <source>
        <dbReference type="ARBA" id="ARBA00023180"/>
    </source>
</evidence>
<dbReference type="Gene3D" id="2.10.220.10">
    <property type="entry name" value="Hormone Receptor, Insulin-like Growth Factor Receptor 1, Chain A, domain 2"/>
    <property type="match status" value="1"/>
</dbReference>
<protein>
    <submittedName>
        <fullName evidence="12">RSPO3 protein</fullName>
    </submittedName>
</protein>
<dbReference type="Pfam" id="PF15913">
    <property type="entry name" value="Furin-like_2"/>
    <property type="match status" value="1"/>
</dbReference>
<dbReference type="EMBL" id="JAAWVQ010023797">
    <property type="protein sequence ID" value="MBN3272761.1"/>
    <property type="molecule type" value="Genomic_DNA"/>
</dbReference>
<keyword evidence="8" id="KW-1015">Disulfide bond</keyword>
<keyword evidence="9" id="KW-0325">Glycoprotein</keyword>
<comment type="similarity">
    <text evidence="2">Belongs to the R-spondin family.</text>
</comment>
<accession>A0ABS2XEV5</accession>
<dbReference type="Gene3D" id="2.20.100.10">
    <property type="entry name" value="Thrombospondin type-1 (TSP1) repeat"/>
    <property type="match status" value="1"/>
</dbReference>
<name>A0ABS2XEV5_POLSP</name>
<feature type="compositionally biased region" description="Polar residues" evidence="10">
    <location>
        <begin position="181"/>
        <end position="191"/>
    </location>
</feature>
<dbReference type="InterPro" id="IPR043601">
    <property type="entry name" value="Rspo_Fu-CRD_dom"/>
</dbReference>
<dbReference type="InterPro" id="IPR009030">
    <property type="entry name" value="Growth_fac_rcpt_cys_sf"/>
</dbReference>
<dbReference type="InterPro" id="IPR036383">
    <property type="entry name" value="TSP1_rpt_sf"/>
</dbReference>
<keyword evidence="5" id="KW-0358">Heparin-binding</keyword>
<dbReference type="PANTHER" id="PTHR46987:SF1">
    <property type="entry name" value="R-SPONDIN-3"/>
    <property type="match status" value="1"/>
</dbReference>
<evidence type="ECO:0000256" key="10">
    <source>
        <dbReference type="SAM" id="MobiDB-lite"/>
    </source>
</evidence>
<evidence type="ECO:0000259" key="11">
    <source>
        <dbReference type="Pfam" id="PF15913"/>
    </source>
</evidence>
<dbReference type="SUPFAM" id="SSF57184">
    <property type="entry name" value="Growth factor receptor domain"/>
    <property type="match status" value="1"/>
</dbReference>